<reference evidence="4" key="2">
    <citation type="submission" date="2019-09" db="UniProtKB">
        <authorList>
            <consortium name="WormBaseParasite"/>
        </authorList>
    </citation>
    <scope>IDENTIFICATION</scope>
</reference>
<evidence type="ECO:0000313" key="2">
    <source>
        <dbReference type="EMBL" id="VDO62626.1"/>
    </source>
</evidence>
<organism evidence="3 4">
    <name type="scientific">Heligmosomoides polygyrus</name>
    <name type="common">Parasitic roundworm</name>
    <dbReference type="NCBI Taxonomy" id="6339"/>
    <lineage>
        <taxon>Eukaryota</taxon>
        <taxon>Metazoa</taxon>
        <taxon>Ecdysozoa</taxon>
        <taxon>Nematoda</taxon>
        <taxon>Chromadorea</taxon>
        <taxon>Rhabditida</taxon>
        <taxon>Rhabditina</taxon>
        <taxon>Rhabditomorpha</taxon>
        <taxon>Strongyloidea</taxon>
        <taxon>Heligmosomidae</taxon>
        <taxon>Heligmosomoides</taxon>
    </lineage>
</organism>
<protein>
    <submittedName>
        <fullName evidence="4">Secreted protein</fullName>
    </submittedName>
</protein>
<sequence length="82" mass="8451">MNAGWLRLKFGVAPQVTLPGTASARTGASAAGVRTLSAVQHTTSSQTTALAARAKIDSSAGRTPSGGLRFALADRREQPRLC</sequence>
<name>A0A183FEP5_HELPZ</name>
<gene>
    <name evidence="2" type="ORF">HPBE_LOCUS4876</name>
</gene>
<dbReference type="AlphaFoldDB" id="A0A183FEP5"/>
<accession>A0A183FEP5</accession>
<dbReference type="Proteomes" id="UP000050761">
    <property type="component" value="Unassembled WGS sequence"/>
</dbReference>
<evidence type="ECO:0000313" key="3">
    <source>
        <dbReference type="Proteomes" id="UP000050761"/>
    </source>
</evidence>
<dbReference type="EMBL" id="UZAH01025374">
    <property type="protein sequence ID" value="VDO62626.1"/>
    <property type="molecule type" value="Genomic_DNA"/>
</dbReference>
<evidence type="ECO:0000313" key="4">
    <source>
        <dbReference type="WBParaSite" id="HPBE_0000487501-mRNA-1"/>
    </source>
</evidence>
<accession>A0A3P7WPH4</accession>
<evidence type="ECO:0000256" key="1">
    <source>
        <dbReference type="SAM" id="MobiDB-lite"/>
    </source>
</evidence>
<feature type="compositionally biased region" description="Basic and acidic residues" evidence="1">
    <location>
        <begin position="72"/>
        <end position="82"/>
    </location>
</feature>
<dbReference type="WBParaSite" id="HPBE_0000487501-mRNA-1">
    <property type="protein sequence ID" value="HPBE_0000487501-mRNA-1"/>
    <property type="gene ID" value="HPBE_0000487501"/>
</dbReference>
<feature type="region of interest" description="Disordered" evidence="1">
    <location>
        <begin position="47"/>
        <end position="82"/>
    </location>
</feature>
<keyword evidence="3" id="KW-1185">Reference proteome</keyword>
<reference evidence="2 3" key="1">
    <citation type="submission" date="2018-11" db="EMBL/GenBank/DDBJ databases">
        <authorList>
            <consortium name="Pathogen Informatics"/>
        </authorList>
    </citation>
    <scope>NUCLEOTIDE SEQUENCE [LARGE SCALE GENOMIC DNA]</scope>
</reference>
<proteinExistence type="predicted"/>